<feature type="compositionally biased region" description="Basic and acidic residues" evidence="1">
    <location>
        <begin position="146"/>
        <end position="158"/>
    </location>
</feature>
<keyword evidence="4" id="KW-1185">Reference proteome</keyword>
<evidence type="ECO:0000256" key="1">
    <source>
        <dbReference type="SAM" id="MobiDB-lite"/>
    </source>
</evidence>
<proteinExistence type="predicted"/>
<sequence>MLYFSGRWMRPLSEGKRNNLVSRLLDGSQEKHTGHILCRSHGITVLLALTVSMGIRSGMLPRLSESMPLDQLYLYSDDLPVVDSVIIVRLHHMEEREERAQRAGENFEPALPRIKVPQNAMSPSEERVKALQKAKAKHCHHHKLWRTNEDGTRKKDESILSASSLSRGQCKKRT</sequence>
<dbReference type="GO" id="GO:0016020">
    <property type="term" value="C:membrane"/>
    <property type="evidence" value="ECO:0007669"/>
    <property type="project" value="InterPro"/>
</dbReference>
<evidence type="ECO:0000313" key="3">
    <source>
        <dbReference type="EMBL" id="GFN94286.1"/>
    </source>
</evidence>
<dbReference type="SUPFAM" id="SSF90112">
    <property type="entry name" value="Neurotransmitter-gated ion-channel transmembrane pore"/>
    <property type="match status" value="1"/>
</dbReference>
<dbReference type="AlphaFoldDB" id="A0AAV3ZIE1"/>
<accession>A0AAV3ZIE1</accession>
<dbReference type="EMBL" id="BLXT01002432">
    <property type="protein sequence ID" value="GFN94286.1"/>
    <property type="molecule type" value="Genomic_DNA"/>
</dbReference>
<dbReference type="GO" id="GO:0006811">
    <property type="term" value="P:monoatomic ion transport"/>
    <property type="evidence" value="ECO:0007669"/>
    <property type="project" value="InterPro"/>
</dbReference>
<dbReference type="Pfam" id="PF02932">
    <property type="entry name" value="Neur_chan_memb"/>
    <property type="match status" value="1"/>
</dbReference>
<dbReference type="InterPro" id="IPR036719">
    <property type="entry name" value="Neuro-gated_channel_TM_sf"/>
</dbReference>
<feature type="region of interest" description="Disordered" evidence="1">
    <location>
        <begin position="138"/>
        <end position="174"/>
    </location>
</feature>
<organism evidence="3 4">
    <name type="scientific">Plakobranchus ocellatus</name>
    <dbReference type="NCBI Taxonomy" id="259542"/>
    <lineage>
        <taxon>Eukaryota</taxon>
        <taxon>Metazoa</taxon>
        <taxon>Spiralia</taxon>
        <taxon>Lophotrochozoa</taxon>
        <taxon>Mollusca</taxon>
        <taxon>Gastropoda</taxon>
        <taxon>Heterobranchia</taxon>
        <taxon>Euthyneura</taxon>
        <taxon>Panpulmonata</taxon>
        <taxon>Sacoglossa</taxon>
        <taxon>Placobranchoidea</taxon>
        <taxon>Plakobranchidae</taxon>
        <taxon>Plakobranchus</taxon>
    </lineage>
</organism>
<comment type="caution">
    <text evidence="3">The sequence shown here is derived from an EMBL/GenBank/DDBJ whole genome shotgun (WGS) entry which is preliminary data.</text>
</comment>
<name>A0AAV3ZIE1_9GAST</name>
<dbReference type="Gene3D" id="1.20.58.390">
    <property type="entry name" value="Neurotransmitter-gated ion-channel transmembrane domain"/>
    <property type="match status" value="1"/>
</dbReference>
<dbReference type="InterPro" id="IPR006029">
    <property type="entry name" value="Neurotrans-gated_channel_TM"/>
</dbReference>
<feature type="domain" description="Neurotransmitter-gated ion-channel transmembrane" evidence="2">
    <location>
        <begin position="42"/>
        <end position="157"/>
    </location>
</feature>
<dbReference type="Proteomes" id="UP000735302">
    <property type="component" value="Unassembled WGS sequence"/>
</dbReference>
<dbReference type="InterPro" id="IPR038050">
    <property type="entry name" value="Neuro_actylchol_rec"/>
</dbReference>
<evidence type="ECO:0000259" key="2">
    <source>
        <dbReference type="Pfam" id="PF02932"/>
    </source>
</evidence>
<gene>
    <name evidence="3" type="ORF">PoB_002079200</name>
</gene>
<evidence type="ECO:0000313" key="4">
    <source>
        <dbReference type="Proteomes" id="UP000735302"/>
    </source>
</evidence>
<reference evidence="3 4" key="1">
    <citation type="journal article" date="2021" name="Elife">
        <title>Chloroplast acquisition without the gene transfer in kleptoplastic sea slugs, Plakobranchus ocellatus.</title>
        <authorList>
            <person name="Maeda T."/>
            <person name="Takahashi S."/>
            <person name="Yoshida T."/>
            <person name="Shimamura S."/>
            <person name="Takaki Y."/>
            <person name="Nagai Y."/>
            <person name="Toyoda A."/>
            <person name="Suzuki Y."/>
            <person name="Arimoto A."/>
            <person name="Ishii H."/>
            <person name="Satoh N."/>
            <person name="Nishiyama T."/>
            <person name="Hasebe M."/>
            <person name="Maruyama T."/>
            <person name="Minagawa J."/>
            <person name="Obokata J."/>
            <person name="Shigenobu S."/>
        </authorList>
    </citation>
    <scope>NUCLEOTIDE SEQUENCE [LARGE SCALE GENOMIC DNA]</scope>
</reference>
<protein>
    <recommendedName>
        <fullName evidence="2">Neurotransmitter-gated ion-channel transmembrane domain-containing protein</fullName>
    </recommendedName>
</protein>